<feature type="compositionally biased region" description="Polar residues" evidence="2">
    <location>
        <begin position="299"/>
        <end position="311"/>
    </location>
</feature>
<dbReference type="GO" id="GO:0043162">
    <property type="term" value="P:ubiquitin-dependent protein catabolic process via the multivesicular body sorting pathway"/>
    <property type="evidence" value="ECO:0007669"/>
    <property type="project" value="InterPro"/>
</dbReference>
<feature type="domain" description="UBA" evidence="3">
    <location>
        <begin position="670"/>
        <end position="712"/>
    </location>
</feature>
<dbReference type="PANTHER" id="PTHR15960">
    <property type="entry name" value="LD44032P"/>
    <property type="match status" value="1"/>
</dbReference>
<dbReference type="Gene3D" id="1.20.120.1920">
    <property type="entry name" value="UBAP1 SOUBA domain"/>
    <property type="match status" value="1"/>
</dbReference>
<feature type="coiled-coil region" evidence="1">
    <location>
        <begin position="72"/>
        <end position="99"/>
    </location>
</feature>
<dbReference type="Proteomes" id="UP000678393">
    <property type="component" value="Unassembled WGS sequence"/>
</dbReference>
<evidence type="ECO:0000256" key="2">
    <source>
        <dbReference type="SAM" id="MobiDB-lite"/>
    </source>
</evidence>
<feature type="compositionally biased region" description="Low complexity" evidence="2">
    <location>
        <begin position="505"/>
        <end position="536"/>
    </location>
</feature>
<sequence length="712" mass="77671">MEDRSYSSTLSRHSLASSNSILDGVPFRIGQSFRPPPKVHPPELSRPSMSRNLNVEYTFETEEAVLAWAQAREVALEQAKKLEEQRKQALAAAEEQVDDKTASKSDTTVDCNTDENGCNVYDVPKSTIASMQNHVSDHNKPLLPPKPAVRKPVSEPGSILKPTPIHSSANSVFRNKGTASTDNKLADAASAFDVSMFESEADPFDNLELQTINDMEELKILLDSSTKSSSDTVSTPAQAGHMQPSLEMEYSSDNLGSSVSEAVYDVASVARVNKWETFSDESQEQDAGSVAEPSEPRGETSSPSVDCSSADRTSRQVIEDGEYVEITSNYKKQTIRFQNHSVSEVTKSSQSGNFTGENGVTTALGGKLPASLANSKLYKPVLPPFVRQGNTVTDCNNVSTNPFIQTSAQGTNPFLPQTAQDAKYTFLQNTAEDGDTFTEASEQDYANGEMLDSQAEAAQSVSASKPSLLPPPPPSNRPTRNRHLVPNHRMWSSVGPSLAASLDESVSSSDPIPSNSYSRHSVSSSDLHSSNSCSDLGELNQHSPVLQKQMSSQPSLQSWNRHRPLPPIPSPNITASNPNLESYKVVHLPPSQSVGLTDPYYNLSAEAQAFTNSLTSMGFLRARVARAVAKFGQDEKEVLDHLIAVDMLVEKKYAPVIVESALCTFKNDVEKAEKFLQMLTQFEELGFTREKIQEALITTNMDHDKVLDILTT</sequence>
<feature type="region of interest" description="Disordered" evidence="2">
    <location>
        <begin position="502"/>
        <end position="576"/>
    </location>
</feature>
<evidence type="ECO:0000259" key="3">
    <source>
        <dbReference type="PROSITE" id="PS50030"/>
    </source>
</evidence>
<feature type="domain" description="UMA" evidence="4">
    <location>
        <begin position="22"/>
        <end position="66"/>
    </location>
</feature>
<comment type="caution">
    <text evidence="5">The sequence shown here is derived from an EMBL/GenBank/DDBJ whole genome shotgun (WGS) entry which is preliminary data.</text>
</comment>
<dbReference type="PANTHER" id="PTHR15960:SF5">
    <property type="entry name" value="LD44032P"/>
    <property type="match status" value="1"/>
</dbReference>
<feature type="region of interest" description="Disordered" evidence="2">
    <location>
        <begin position="26"/>
        <end position="49"/>
    </location>
</feature>
<feature type="region of interest" description="Disordered" evidence="2">
    <location>
        <begin position="452"/>
        <end position="483"/>
    </location>
</feature>
<evidence type="ECO:0000259" key="4">
    <source>
        <dbReference type="PROSITE" id="PS51497"/>
    </source>
</evidence>
<dbReference type="InterPro" id="IPR015940">
    <property type="entry name" value="UBA"/>
</dbReference>
<proteinExistence type="predicted"/>
<feature type="compositionally biased region" description="Low complexity" evidence="2">
    <location>
        <begin position="453"/>
        <end position="467"/>
    </location>
</feature>
<dbReference type="InterPro" id="IPR038870">
    <property type="entry name" value="UBAP1"/>
</dbReference>
<dbReference type="EMBL" id="CAJHNH020000269">
    <property type="protein sequence ID" value="CAG5116549.1"/>
    <property type="molecule type" value="Genomic_DNA"/>
</dbReference>
<evidence type="ECO:0000256" key="1">
    <source>
        <dbReference type="SAM" id="Coils"/>
    </source>
</evidence>
<dbReference type="GO" id="GO:0043130">
    <property type="term" value="F:ubiquitin binding"/>
    <property type="evidence" value="ECO:0007669"/>
    <property type="project" value="InterPro"/>
</dbReference>
<name>A0A8S3YHG2_9EUPU</name>
<gene>
    <name evidence="5" type="ORF">CUNI_LOCUS2107</name>
</gene>
<feature type="compositionally biased region" description="Low complexity" evidence="2">
    <location>
        <begin position="224"/>
        <end position="235"/>
    </location>
</feature>
<evidence type="ECO:0000313" key="6">
    <source>
        <dbReference type="Proteomes" id="UP000678393"/>
    </source>
</evidence>
<dbReference type="CDD" id="cd14316">
    <property type="entry name" value="UBA2_UBAP1_like"/>
    <property type="match status" value="1"/>
</dbReference>
<keyword evidence="6" id="KW-1185">Reference proteome</keyword>
<dbReference type="GO" id="GO:0000813">
    <property type="term" value="C:ESCRT I complex"/>
    <property type="evidence" value="ECO:0007669"/>
    <property type="project" value="InterPro"/>
</dbReference>
<feature type="region of interest" description="Disordered" evidence="2">
    <location>
        <begin position="138"/>
        <end position="166"/>
    </location>
</feature>
<dbReference type="PROSITE" id="PS50030">
    <property type="entry name" value="UBA"/>
    <property type="match status" value="1"/>
</dbReference>
<reference evidence="5" key="1">
    <citation type="submission" date="2021-04" db="EMBL/GenBank/DDBJ databases">
        <authorList>
            <consortium name="Molecular Ecology Group"/>
        </authorList>
    </citation>
    <scope>NUCLEOTIDE SEQUENCE</scope>
</reference>
<dbReference type="AlphaFoldDB" id="A0A8S3YHG2"/>
<dbReference type="InterPro" id="IPR009060">
    <property type="entry name" value="UBA-like_sf"/>
</dbReference>
<protein>
    <recommendedName>
        <fullName evidence="7">Ubiquitin-associated protein 1</fullName>
    </recommendedName>
</protein>
<feature type="compositionally biased region" description="Polar residues" evidence="2">
    <location>
        <begin position="540"/>
        <end position="559"/>
    </location>
</feature>
<keyword evidence="1" id="KW-0175">Coiled coil</keyword>
<feature type="region of interest" description="Disordered" evidence="2">
    <location>
        <begin position="277"/>
        <end position="316"/>
    </location>
</feature>
<feature type="region of interest" description="Disordered" evidence="2">
    <location>
        <begin position="224"/>
        <end position="253"/>
    </location>
</feature>
<accession>A0A8S3YHG2</accession>
<dbReference type="OrthoDB" id="2018023at2759"/>
<organism evidence="5 6">
    <name type="scientific">Candidula unifasciata</name>
    <dbReference type="NCBI Taxonomy" id="100452"/>
    <lineage>
        <taxon>Eukaryota</taxon>
        <taxon>Metazoa</taxon>
        <taxon>Spiralia</taxon>
        <taxon>Lophotrochozoa</taxon>
        <taxon>Mollusca</taxon>
        <taxon>Gastropoda</taxon>
        <taxon>Heterobranchia</taxon>
        <taxon>Euthyneura</taxon>
        <taxon>Panpulmonata</taxon>
        <taxon>Eupulmonata</taxon>
        <taxon>Stylommatophora</taxon>
        <taxon>Helicina</taxon>
        <taxon>Helicoidea</taxon>
        <taxon>Geomitridae</taxon>
        <taxon>Candidula</taxon>
    </lineage>
</organism>
<evidence type="ECO:0008006" key="7">
    <source>
        <dbReference type="Google" id="ProtNLM"/>
    </source>
</evidence>
<dbReference type="PROSITE" id="PS51497">
    <property type="entry name" value="UMA"/>
    <property type="match status" value="1"/>
</dbReference>
<dbReference type="SUPFAM" id="SSF46934">
    <property type="entry name" value="UBA-like"/>
    <property type="match status" value="1"/>
</dbReference>
<evidence type="ECO:0000313" key="5">
    <source>
        <dbReference type="EMBL" id="CAG5116549.1"/>
    </source>
</evidence>
<dbReference type="InterPro" id="IPR042575">
    <property type="entry name" value="UBAP1_C"/>
</dbReference>
<dbReference type="InterPro" id="IPR023340">
    <property type="entry name" value="UMA"/>
</dbReference>